<reference evidence="10" key="1">
    <citation type="submission" date="2017-04" db="EMBL/GenBank/DDBJ databases">
        <authorList>
            <person name="Varghese N."/>
            <person name="Submissions S."/>
        </authorList>
    </citation>
    <scope>NUCLEOTIDE SEQUENCE [LARGE SCALE GENOMIC DNA]</scope>
    <source>
        <strain evidence="10">Dd16</strain>
    </source>
</reference>
<keyword evidence="5 6" id="KW-0472">Membrane</keyword>
<evidence type="ECO:0000313" key="10">
    <source>
        <dbReference type="Proteomes" id="UP000192934"/>
    </source>
</evidence>
<dbReference type="Gene3D" id="3.20.20.450">
    <property type="entry name" value="EAL domain"/>
    <property type="match status" value="1"/>
</dbReference>
<protein>
    <submittedName>
        <fullName evidence="9">EAL domain, c-di-GMP-specific phosphodiesterase class I (Or its enzymatically inactive variant)</fullName>
    </submittedName>
</protein>
<dbReference type="Gene3D" id="3.30.70.270">
    <property type="match status" value="1"/>
</dbReference>
<dbReference type="Pfam" id="PF05231">
    <property type="entry name" value="MASE1"/>
    <property type="match status" value="1"/>
</dbReference>
<dbReference type="SMART" id="SM00052">
    <property type="entry name" value="EAL"/>
    <property type="match status" value="1"/>
</dbReference>
<dbReference type="PANTHER" id="PTHR33121:SF79">
    <property type="entry name" value="CYCLIC DI-GMP PHOSPHODIESTERASE PDED-RELATED"/>
    <property type="match status" value="1"/>
</dbReference>
<dbReference type="InterPro" id="IPR029787">
    <property type="entry name" value="Nucleotide_cyclase"/>
</dbReference>
<accession>A0A1X7H2T2</accession>
<dbReference type="STRING" id="941907.SAMN06295910_2750"/>
<evidence type="ECO:0000259" key="8">
    <source>
        <dbReference type="PROSITE" id="PS50887"/>
    </source>
</evidence>
<feature type="transmembrane region" description="Helical" evidence="6">
    <location>
        <begin position="21"/>
        <end position="42"/>
    </location>
</feature>
<gene>
    <name evidence="9" type="ORF">SAMN06295910_2750</name>
</gene>
<dbReference type="PROSITE" id="PS50883">
    <property type="entry name" value="EAL"/>
    <property type="match status" value="1"/>
</dbReference>
<name>A0A1X7H2T2_9SPHN</name>
<feature type="transmembrane region" description="Helical" evidence="6">
    <location>
        <begin position="210"/>
        <end position="229"/>
    </location>
</feature>
<feature type="domain" description="EAL" evidence="7">
    <location>
        <begin position="522"/>
        <end position="774"/>
    </location>
</feature>
<dbReference type="CDD" id="cd01948">
    <property type="entry name" value="EAL"/>
    <property type="match status" value="1"/>
</dbReference>
<feature type="transmembrane region" description="Helical" evidence="6">
    <location>
        <begin position="259"/>
        <end position="282"/>
    </location>
</feature>
<dbReference type="PANTHER" id="PTHR33121">
    <property type="entry name" value="CYCLIC DI-GMP PHOSPHODIESTERASE PDEF"/>
    <property type="match status" value="1"/>
</dbReference>
<evidence type="ECO:0000256" key="4">
    <source>
        <dbReference type="ARBA" id="ARBA00022989"/>
    </source>
</evidence>
<feature type="transmembrane region" description="Helical" evidence="6">
    <location>
        <begin position="302"/>
        <end position="321"/>
    </location>
</feature>
<proteinExistence type="predicted"/>
<dbReference type="InterPro" id="IPR050706">
    <property type="entry name" value="Cyclic-di-GMP_PDE-like"/>
</dbReference>
<dbReference type="InterPro" id="IPR001633">
    <property type="entry name" value="EAL_dom"/>
</dbReference>
<keyword evidence="4 6" id="KW-1133">Transmembrane helix</keyword>
<feature type="transmembrane region" description="Helical" evidence="6">
    <location>
        <begin position="48"/>
        <end position="66"/>
    </location>
</feature>
<evidence type="ECO:0000256" key="1">
    <source>
        <dbReference type="ARBA" id="ARBA00004651"/>
    </source>
</evidence>
<dbReference type="InterPro" id="IPR007895">
    <property type="entry name" value="MASE1"/>
</dbReference>
<dbReference type="GO" id="GO:0071111">
    <property type="term" value="F:cyclic-guanylate-specific phosphodiesterase activity"/>
    <property type="evidence" value="ECO:0007669"/>
    <property type="project" value="InterPro"/>
</dbReference>
<dbReference type="InterPro" id="IPR043128">
    <property type="entry name" value="Rev_trsase/Diguanyl_cyclase"/>
</dbReference>
<evidence type="ECO:0000256" key="2">
    <source>
        <dbReference type="ARBA" id="ARBA00022475"/>
    </source>
</evidence>
<dbReference type="AlphaFoldDB" id="A0A1X7H2T2"/>
<dbReference type="EMBL" id="LT840185">
    <property type="protein sequence ID" value="SMF78757.1"/>
    <property type="molecule type" value="Genomic_DNA"/>
</dbReference>
<dbReference type="SMART" id="SM00267">
    <property type="entry name" value="GGDEF"/>
    <property type="match status" value="1"/>
</dbReference>
<dbReference type="Proteomes" id="UP000192934">
    <property type="component" value="Chromosome I"/>
</dbReference>
<feature type="transmembrane region" description="Helical" evidence="6">
    <location>
        <begin position="96"/>
        <end position="115"/>
    </location>
</feature>
<keyword evidence="2" id="KW-1003">Cell membrane</keyword>
<dbReference type="PROSITE" id="PS50887">
    <property type="entry name" value="GGDEF"/>
    <property type="match status" value="1"/>
</dbReference>
<sequence>MQRERTIRVQPKWRLFRPGAGEAAGMTPLVYVALYTLCLAISQWNATRYGTIIIWPANGVLLAALLQLHREPALRVMAVCFALNLAGNFVRGDAAPMIVLNAALNLGEVCAVALLARRFCGAALDLRRPGRLARFVFLAVAPVVSAAAAVGLAVSILIVDVPTPLTNYELWVNFQTWFTVDALGLILVAPTLLLLANHKRFSKDEMERPALERYGLVGITVLVTGLVFAQAKAPVLFMIFPPLLLVAFRLPPAWSALTVLLVAMIGGAATFNGYGPITLSTIGPDSWWRPEVLPLLRTLPVYQMFLAAVLCVSLPASTFLTERRRLEARLKARTEAAVAARAEAERAERWASHLAHHDPDTDLLNRAGIERALAVMIKRNNGRQVFMAALGIDRFGAIRAAIGASQASLLLAHAARRIDGRLPGASVGRLSSTSIGVAFPARNSEDALKLLLDARQVLAEPLEVGDSRVDVRLTTGLAGYPDHAATATTLVERAQIALDQARVVSGDFALFDAAVERAATGGLSLLSELRKGLDTGDVWLAYQPKLDLKTGQLTGVEALVRWNHPTRGAVAPDEFMPLVEETGFIDPLTDWIVARAVEEQTMLRANGMDVRMAVNISGRSLSDPGFAERTIGIAAPDRQRPNMTLEITETAIITHADAAFANLARLKEAGFGISIDDYGTGLSSLAYLKRIPADQLKIDRTFVAGVARNGNDAVLVRSTIDLAHSLGLRVVAEGIEDQATLDLLALFGCDMAQGFYIGLPVAAETLIRDGLQPWVIPSNGAKKSRKRAA</sequence>
<dbReference type="OrthoDB" id="7462471at2"/>
<evidence type="ECO:0000313" key="9">
    <source>
        <dbReference type="EMBL" id="SMF78757.1"/>
    </source>
</evidence>
<feature type="domain" description="GGDEF" evidence="8">
    <location>
        <begin position="383"/>
        <end position="513"/>
    </location>
</feature>
<dbReference type="InterPro" id="IPR000160">
    <property type="entry name" value="GGDEF_dom"/>
</dbReference>
<feature type="transmembrane region" description="Helical" evidence="6">
    <location>
        <begin position="135"/>
        <end position="158"/>
    </location>
</feature>
<evidence type="ECO:0000256" key="3">
    <source>
        <dbReference type="ARBA" id="ARBA00022692"/>
    </source>
</evidence>
<dbReference type="SUPFAM" id="SSF55073">
    <property type="entry name" value="Nucleotide cyclase"/>
    <property type="match status" value="1"/>
</dbReference>
<dbReference type="SUPFAM" id="SSF141868">
    <property type="entry name" value="EAL domain-like"/>
    <property type="match status" value="1"/>
</dbReference>
<evidence type="ECO:0000256" key="6">
    <source>
        <dbReference type="SAM" id="Phobius"/>
    </source>
</evidence>
<evidence type="ECO:0000259" key="7">
    <source>
        <dbReference type="PROSITE" id="PS50883"/>
    </source>
</evidence>
<dbReference type="Pfam" id="PF00990">
    <property type="entry name" value="GGDEF"/>
    <property type="match status" value="1"/>
</dbReference>
<dbReference type="GO" id="GO:0005886">
    <property type="term" value="C:plasma membrane"/>
    <property type="evidence" value="ECO:0007669"/>
    <property type="project" value="UniProtKB-SubCell"/>
</dbReference>
<evidence type="ECO:0000256" key="5">
    <source>
        <dbReference type="ARBA" id="ARBA00023136"/>
    </source>
</evidence>
<dbReference type="RefSeq" id="WP_085219268.1">
    <property type="nucleotide sequence ID" value="NZ_LT840185.1"/>
</dbReference>
<comment type="subcellular location">
    <subcellularLocation>
        <location evidence="1">Cell membrane</location>
        <topology evidence="1">Multi-pass membrane protein</topology>
    </subcellularLocation>
</comment>
<dbReference type="InterPro" id="IPR035919">
    <property type="entry name" value="EAL_sf"/>
</dbReference>
<keyword evidence="10" id="KW-1185">Reference proteome</keyword>
<dbReference type="Pfam" id="PF00563">
    <property type="entry name" value="EAL"/>
    <property type="match status" value="1"/>
</dbReference>
<organism evidence="9 10">
    <name type="scientific">Allosphingosinicella indica</name>
    <dbReference type="NCBI Taxonomy" id="941907"/>
    <lineage>
        <taxon>Bacteria</taxon>
        <taxon>Pseudomonadati</taxon>
        <taxon>Pseudomonadota</taxon>
        <taxon>Alphaproteobacteria</taxon>
        <taxon>Sphingomonadales</taxon>
        <taxon>Sphingomonadaceae</taxon>
        <taxon>Allosphingosinicella</taxon>
    </lineage>
</organism>
<feature type="transmembrane region" description="Helical" evidence="6">
    <location>
        <begin position="178"/>
        <end position="198"/>
    </location>
</feature>
<keyword evidence="3 6" id="KW-0812">Transmembrane</keyword>